<evidence type="ECO:0000256" key="7">
    <source>
        <dbReference type="ARBA" id="ARBA00047639"/>
    </source>
</evidence>
<keyword evidence="4 8" id="KW-0067">ATP-binding</keyword>
<dbReference type="PROSITE" id="PS50862">
    <property type="entry name" value="AA_TRNA_LIGASE_II"/>
    <property type="match status" value="1"/>
</dbReference>
<dbReference type="AlphaFoldDB" id="A0A7C1BGX1"/>
<dbReference type="InterPro" id="IPR036621">
    <property type="entry name" value="Anticodon-bd_dom_sf"/>
</dbReference>
<reference evidence="11" key="1">
    <citation type="journal article" date="2020" name="mSystems">
        <title>Genome- and Community-Level Interaction Insights into Carbon Utilization and Element Cycling Functions of Hydrothermarchaeota in Hydrothermal Sediment.</title>
        <authorList>
            <person name="Zhou Z."/>
            <person name="Liu Y."/>
            <person name="Xu W."/>
            <person name="Pan J."/>
            <person name="Luo Z.H."/>
            <person name="Li M."/>
        </authorList>
    </citation>
    <scope>NUCLEOTIDE SEQUENCE [LARGE SCALE GENOMIC DNA]</scope>
    <source>
        <strain evidence="11">HyVt-237</strain>
    </source>
</reference>
<dbReference type="Gene3D" id="3.30.930.10">
    <property type="entry name" value="Bira Bifunctional Protein, Domain 2"/>
    <property type="match status" value="1"/>
</dbReference>
<proteinExistence type="inferred from homology"/>
<name>A0A7C1BGX1_UNCW3</name>
<dbReference type="Pfam" id="PF03129">
    <property type="entry name" value="HGTP_anticodon"/>
    <property type="match status" value="1"/>
</dbReference>
<dbReference type="HAMAP" id="MF_00127">
    <property type="entry name" value="His_tRNA_synth"/>
    <property type="match status" value="1"/>
</dbReference>
<feature type="domain" description="Aminoacyl-transfer RNA synthetases class-II family profile" evidence="10">
    <location>
        <begin position="10"/>
        <end position="310"/>
    </location>
</feature>
<evidence type="ECO:0000256" key="2">
    <source>
        <dbReference type="ARBA" id="ARBA00022598"/>
    </source>
</evidence>
<feature type="binding site" evidence="9">
    <location>
        <begin position="83"/>
        <end position="85"/>
    </location>
    <ligand>
        <name>L-histidine</name>
        <dbReference type="ChEBI" id="CHEBI:57595"/>
    </ligand>
</feature>
<dbReference type="SUPFAM" id="SSF55681">
    <property type="entry name" value="Class II aaRS and biotin synthetases"/>
    <property type="match status" value="1"/>
</dbReference>
<organism evidence="11">
    <name type="scientific">candidate division WOR-3 bacterium</name>
    <dbReference type="NCBI Taxonomy" id="2052148"/>
    <lineage>
        <taxon>Bacteria</taxon>
        <taxon>Bacteria division WOR-3</taxon>
    </lineage>
</organism>
<evidence type="ECO:0000256" key="9">
    <source>
        <dbReference type="PIRSR" id="PIRSR001549-1"/>
    </source>
</evidence>
<keyword evidence="8" id="KW-0963">Cytoplasm</keyword>
<dbReference type="EC" id="6.1.1.21" evidence="8"/>
<dbReference type="Proteomes" id="UP000885931">
    <property type="component" value="Unassembled WGS sequence"/>
</dbReference>
<keyword evidence="6 8" id="KW-0030">Aminoacyl-tRNA synthetase</keyword>
<dbReference type="PIRSF" id="PIRSF001549">
    <property type="entry name" value="His-tRNA_synth"/>
    <property type="match status" value="1"/>
</dbReference>
<dbReference type="GO" id="GO:0004821">
    <property type="term" value="F:histidine-tRNA ligase activity"/>
    <property type="evidence" value="ECO:0007669"/>
    <property type="project" value="UniProtKB-UniRule"/>
</dbReference>
<dbReference type="InterPro" id="IPR015807">
    <property type="entry name" value="His-tRNA-ligase"/>
</dbReference>
<protein>
    <recommendedName>
        <fullName evidence="8">Histidine--tRNA ligase</fullName>
        <ecNumber evidence="8">6.1.1.21</ecNumber>
    </recommendedName>
    <alternativeName>
        <fullName evidence="8">Histidyl-tRNA synthetase</fullName>
        <shortName evidence="8">HisRS</shortName>
    </alternativeName>
</protein>
<dbReference type="InterPro" id="IPR004516">
    <property type="entry name" value="HisRS/HisZ"/>
</dbReference>
<comment type="caution">
    <text evidence="11">The sequence shown here is derived from an EMBL/GenBank/DDBJ whole genome shotgun (WGS) entry which is preliminary data.</text>
</comment>
<feature type="binding site" evidence="9">
    <location>
        <begin position="258"/>
        <end position="259"/>
    </location>
    <ligand>
        <name>L-histidine</name>
        <dbReference type="ChEBI" id="CHEBI:57595"/>
    </ligand>
</feature>
<evidence type="ECO:0000256" key="8">
    <source>
        <dbReference type="HAMAP-Rule" id="MF_00127"/>
    </source>
</evidence>
<keyword evidence="2 8" id="KW-0436">Ligase</keyword>
<dbReference type="GO" id="GO:0005524">
    <property type="term" value="F:ATP binding"/>
    <property type="evidence" value="ECO:0007669"/>
    <property type="project" value="UniProtKB-UniRule"/>
</dbReference>
<accession>A0A7C1BGX1</accession>
<evidence type="ECO:0000256" key="1">
    <source>
        <dbReference type="ARBA" id="ARBA00008226"/>
    </source>
</evidence>
<dbReference type="GO" id="GO:0005737">
    <property type="term" value="C:cytoplasm"/>
    <property type="evidence" value="ECO:0007669"/>
    <property type="project" value="UniProtKB-SubCell"/>
</dbReference>
<dbReference type="SUPFAM" id="SSF52954">
    <property type="entry name" value="Class II aaRS ABD-related"/>
    <property type="match status" value="1"/>
</dbReference>
<evidence type="ECO:0000256" key="3">
    <source>
        <dbReference type="ARBA" id="ARBA00022741"/>
    </source>
</evidence>
<keyword evidence="5 8" id="KW-0648">Protein biosynthesis</keyword>
<feature type="binding site" evidence="9">
    <location>
        <position position="254"/>
    </location>
    <ligand>
        <name>L-histidine</name>
        <dbReference type="ChEBI" id="CHEBI:57595"/>
    </ligand>
</feature>
<comment type="subunit">
    <text evidence="8">Homodimer.</text>
</comment>
<sequence>MGLKYTRIKGTRDILPEEYSLWRKLLDRAYEILRAYGYNFIVTPTFERTELFIRSIGDTTDIVEKEMYTFTDRGGRSLTLRPEGTAPVVRAYLENHLIPPQKLAYFMNMFRAERPQKGRFREFWHLGVEFIGVRDPSADAEVVELAYRLVRELGVREIKLEINSIGTVEDRKKYREVLLDYLRARKDELCEDCRRRMERNPLRVLDCKVDGPRLQDAPLLTDYLSEASKSYFEEVLGYLERWGVPYEVNKRLVRGLDYYTETAFEIKSGALGAQDSVGGGGRYDGLVEELGGPPTPAVGFALGFDRVLIASGLDGKREPLDYFIAYLGDEAREKGFEILRALRERGKRADISHEKKSLKSQMKLADRLDARYALIIGEDELARGVLKVRDMETGEEKFLKPSELL</sequence>
<comment type="catalytic activity">
    <reaction evidence="7 8">
        <text>tRNA(His) + L-histidine + ATP = L-histidyl-tRNA(His) + AMP + diphosphate + H(+)</text>
        <dbReference type="Rhea" id="RHEA:17313"/>
        <dbReference type="Rhea" id="RHEA-COMP:9665"/>
        <dbReference type="Rhea" id="RHEA-COMP:9689"/>
        <dbReference type="ChEBI" id="CHEBI:15378"/>
        <dbReference type="ChEBI" id="CHEBI:30616"/>
        <dbReference type="ChEBI" id="CHEBI:33019"/>
        <dbReference type="ChEBI" id="CHEBI:57595"/>
        <dbReference type="ChEBI" id="CHEBI:78442"/>
        <dbReference type="ChEBI" id="CHEBI:78527"/>
        <dbReference type="ChEBI" id="CHEBI:456215"/>
        <dbReference type="EC" id="6.1.1.21"/>
    </reaction>
</comment>
<dbReference type="Pfam" id="PF13393">
    <property type="entry name" value="tRNA-synt_His"/>
    <property type="match status" value="1"/>
</dbReference>
<dbReference type="NCBIfam" id="TIGR00442">
    <property type="entry name" value="hisS"/>
    <property type="match status" value="1"/>
</dbReference>
<dbReference type="GO" id="GO:0006427">
    <property type="term" value="P:histidyl-tRNA aminoacylation"/>
    <property type="evidence" value="ECO:0007669"/>
    <property type="project" value="UniProtKB-UniRule"/>
</dbReference>
<evidence type="ECO:0000256" key="4">
    <source>
        <dbReference type="ARBA" id="ARBA00022840"/>
    </source>
</evidence>
<feature type="binding site" evidence="9">
    <location>
        <position position="129"/>
    </location>
    <ligand>
        <name>L-histidine</name>
        <dbReference type="ChEBI" id="CHEBI:57595"/>
    </ligand>
</feature>
<dbReference type="InterPro" id="IPR033656">
    <property type="entry name" value="HisRS_anticodon"/>
</dbReference>
<dbReference type="CDD" id="cd00773">
    <property type="entry name" value="HisRS-like_core"/>
    <property type="match status" value="1"/>
</dbReference>
<dbReference type="Gene3D" id="3.40.50.800">
    <property type="entry name" value="Anticodon-binding domain"/>
    <property type="match status" value="1"/>
</dbReference>
<dbReference type="InterPro" id="IPR004154">
    <property type="entry name" value="Anticodon-bd"/>
</dbReference>
<dbReference type="InterPro" id="IPR041715">
    <property type="entry name" value="HisRS-like_core"/>
</dbReference>
<gene>
    <name evidence="8" type="primary">hisS</name>
    <name evidence="11" type="ORF">ENG67_06860</name>
</gene>
<evidence type="ECO:0000259" key="10">
    <source>
        <dbReference type="PROSITE" id="PS50862"/>
    </source>
</evidence>
<evidence type="ECO:0000256" key="6">
    <source>
        <dbReference type="ARBA" id="ARBA00023146"/>
    </source>
</evidence>
<dbReference type="InterPro" id="IPR045864">
    <property type="entry name" value="aa-tRNA-synth_II/BPL/LPL"/>
</dbReference>
<dbReference type="EMBL" id="DRBW01000251">
    <property type="protein sequence ID" value="HDM90908.1"/>
    <property type="molecule type" value="Genomic_DNA"/>
</dbReference>
<dbReference type="PANTHER" id="PTHR43707:SF1">
    <property type="entry name" value="HISTIDINE--TRNA LIGASE, MITOCHONDRIAL-RELATED"/>
    <property type="match status" value="1"/>
</dbReference>
<comment type="similarity">
    <text evidence="1 8">Belongs to the class-II aminoacyl-tRNA synthetase family.</text>
</comment>
<evidence type="ECO:0000313" key="11">
    <source>
        <dbReference type="EMBL" id="HDM90908.1"/>
    </source>
</evidence>
<comment type="subcellular location">
    <subcellularLocation>
        <location evidence="8">Cytoplasm</location>
    </subcellularLocation>
</comment>
<keyword evidence="3 8" id="KW-0547">Nucleotide-binding</keyword>
<dbReference type="InterPro" id="IPR006195">
    <property type="entry name" value="aa-tRNA-synth_II"/>
</dbReference>
<dbReference type="CDD" id="cd00859">
    <property type="entry name" value="HisRS_anticodon"/>
    <property type="match status" value="1"/>
</dbReference>
<evidence type="ECO:0000256" key="5">
    <source>
        <dbReference type="ARBA" id="ARBA00022917"/>
    </source>
</evidence>
<feature type="binding site" evidence="9">
    <location>
        <position position="111"/>
    </location>
    <ligand>
        <name>L-histidine</name>
        <dbReference type="ChEBI" id="CHEBI:57595"/>
    </ligand>
</feature>
<dbReference type="PANTHER" id="PTHR43707">
    <property type="entry name" value="HISTIDYL-TRNA SYNTHETASE"/>
    <property type="match status" value="1"/>
</dbReference>